<keyword evidence="5" id="KW-0732">Signal</keyword>
<reference evidence="11 12" key="1">
    <citation type="submission" date="2014-11" db="EMBL/GenBank/DDBJ databases">
        <title>Genetic blueprint of the zoonotic pathogen Toxocara canis.</title>
        <authorList>
            <person name="Zhu X.-Q."/>
            <person name="Korhonen P.K."/>
            <person name="Cai H."/>
            <person name="Young N.D."/>
            <person name="Nejsum P."/>
            <person name="von Samson-Himmelstjerna G."/>
            <person name="Boag P.R."/>
            <person name="Tan P."/>
            <person name="Li Q."/>
            <person name="Min J."/>
            <person name="Yang Y."/>
            <person name="Wang X."/>
            <person name="Fang X."/>
            <person name="Hall R.S."/>
            <person name="Hofmann A."/>
            <person name="Sternberg P.W."/>
            <person name="Jex A.R."/>
            <person name="Gasser R.B."/>
        </authorList>
    </citation>
    <scope>NUCLEOTIDE SEQUENCE [LARGE SCALE GENOMIC DNA]</scope>
    <source>
        <strain evidence="11">PN_DK_2014</strain>
    </source>
</reference>
<keyword evidence="6" id="KW-0845">Vitamin A</keyword>
<dbReference type="OrthoDB" id="5808308at2759"/>
<evidence type="ECO:0000256" key="3">
    <source>
        <dbReference type="ARBA" id="ARBA00017453"/>
    </source>
</evidence>
<accession>A0A0B2UVQ3</accession>
<keyword evidence="10" id="KW-0812">Transmembrane</keyword>
<keyword evidence="7" id="KW-0175">Coiled coil</keyword>
<dbReference type="PANTHER" id="PTHR31418:SF7">
    <property type="entry name" value="FATTY-ACID AND RETINOL-BINDING PROTEIN 1"/>
    <property type="match status" value="1"/>
</dbReference>
<dbReference type="Gene3D" id="1.20.120.1100">
    <property type="match status" value="2"/>
</dbReference>
<dbReference type="Pfam" id="PF05823">
    <property type="entry name" value="Gp-FAR-1"/>
    <property type="match status" value="2"/>
</dbReference>
<proteinExistence type="inferred from homology"/>
<sequence length="329" mass="37776">MLRTTIIISVCFAYALAFVMPLSMSNIPEEYKEFVPEAVQNFYKDLTPEDKQILREIADHHSQYPNVDAALNALKEKSEKLYAKAVEIRNFIKNKVDSLSPEAKHFVEEVEAKARALRPEPGQKPDLEKVKSTAREIIEKYKGLPENGEMLRTTIIISVCFAYALAFVMPLSMSNIPEEYKEFVPEAVQNFYKDLTPEDKQILREIADHHSQYPNVDAALNALKEKSEKLYAKAVEIRNFIKNKVDSLSPEAKHFVEEVEAKARALRPEPGQKPDLEKVKSTAREIIEKYKGLPENVKEDLRKTFPHITKLFQNEKFKKMAKGFLEKSS</sequence>
<keyword evidence="4" id="KW-0964">Secreted</keyword>
<evidence type="ECO:0000256" key="7">
    <source>
        <dbReference type="ARBA" id="ARBA00023054"/>
    </source>
</evidence>
<evidence type="ECO:0000256" key="8">
    <source>
        <dbReference type="ARBA" id="ARBA00023072"/>
    </source>
</evidence>
<dbReference type="InterPro" id="IPR008632">
    <property type="entry name" value="Gp-FAR-1"/>
</dbReference>
<keyword evidence="8" id="KW-0683">Retinol-binding</keyword>
<comment type="similarity">
    <text evidence="2">Belongs to the fatty-acid and retinol-binding protein (FARBP) family.</text>
</comment>
<dbReference type="Proteomes" id="UP000031036">
    <property type="component" value="Unassembled WGS sequence"/>
</dbReference>
<evidence type="ECO:0000256" key="10">
    <source>
        <dbReference type="SAM" id="Phobius"/>
    </source>
</evidence>
<keyword evidence="10" id="KW-1133">Transmembrane helix</keyword>
<evidence type="ECO:0000313" key="11">
    <source>
        <dbReference type="EMBL" id="KHN72925.1"/>
    </source>
</evidence>
<dbReference type="EMBL" id="JPKZ01003185">
    <property type="protein sequence ID" value="KHN72925.1"/>
    <property type="molecule type" value="Genomic_DNA"/>
</dbReference>
<protein>
    <recommendedName>
        <fullName evidence="3">Fatty-acid and retinol-binding protein 1</fullName>
    </recommendedName>
</protein>
<dbReference type="STRING" id="6265.A0A0B2UVQ3"/>
<evidence type="ECO:0000313" key="12">
    <source>
        <dbReference type="Proteomes" id="UP000031036"/>
    </source>
</evidence>
<evidence type="ECO:0000256" key="2">
    <source>
        <dbReference type="ARBA" id="ARBA00006648"/>
    </source>
</evidence>
<evidence type="ECO:0000256" key="9">
    <source>
        <dbReference type="ARBA" id="ARBA00023121"/>
    </source>
</evidence>
<organism evidence="11 12">
    <name type="scientific">Toxocara canis</name>
    <name type="common">Canine roundworm</name>
    <dbReference type="NCBI Taxonomy" id="6265"/>
    <lineage>
        <taxon>Eukaryota</taxon>
        <taxon>Metazoa</taxon>
        <taxon>Ecdysozoa</taxon>
        <taxon>Nematoda</taxon>
        <taxon>Chromadorea</taxon>
        <taxon>Rhabditida</taxon>
        <taxon>Spirurina</taxon>
        <taxon>Ascaridomorpha</taxon>
        <taxon>Ascaridoidea</taxon>
        <taxon>Toxocaridae</taxon>
        <taxon>Toxocara</taxon>
    </lineage>
</organism>
<feature type="transmembrane region" description="Helical" evidence="10">
    <location>
        <begin position="6"/>
        <end position="24"/>
    </location>
</feature>
<comment type="subcellular location">
    <subcellularLocation>
        <location evidence="1">Secreted</location>
    </subcellularLocation>
</comment>
<evidence type="ECO:0000256" key="4">
    <source>
        <dbReference type="ARBA" id="ARBA00022525"/>
    </source>
</evidence>
<evidence type="ECO:0000256" key="5">
    <source>
        <dbReference type="ARBA" id="ARBA00022729"/>
    </source>
</evidence>
<keyword evidence="12" id="KW-1185">Reference proteome</keyword>
<comment type="caution">
    <text evidence="11">The sequence shown here is derived from an EMBL/GenBank/DDBJ whole genome shotgun (WGS) entry which is preliminary data.</text>
</comment>
<dbReference type="GO" id="GO:0019841">
    <property type="term" value="F:retinol binding"/>
    <property type="evidence" value="ECO:0007669"/>
    <property type="project" value="UniProtKB-KW"/>
</dbReference>
<name>A0A0B2UVQ3_TOXCA</name>
<keyword evidence="9" id="KW-0446">Lipid-binding</keyword>
<dbReference type="GO" id="GO:0016918">
    <property type="term" value="F:retinal binding"/>
    <property type="evidence" value="ECO:0007669"/>
    <property type="project" value="UniProtKB-KW"/>
</dbReference>
<dbReference type="PANTHER" id="PTHR31418">
    <property type="entry name" value="FATTY-ACID AND RETINOL-BINDING PROTEIN 1"/>
    <property type="match status" value="1"/>
</dbReference>
<keyword evidence="10" id="KW-0472">Membrane</keyword>
<dbReference type="AlphaFoldDB" id="A0A0B2UVQ3"/>
<evidence type="ECO:0000256" key="6">
    <source>
        <dbReference type="ARBA" id="ARBA00022893"/>
    </source>
</evidence>
<evidence type="ECO:0000256" key="1">
    <source>
        <dbReference type="ARBA" id="ARBA00004613"/>
    </source>
</evidence>
<dbReference type="GO" id="GO:0005576">
    <property type="term" value="C:extracellular region"/>
    <property type="evidence" value="ECO:0007669"/>
    <property type="project" value="UniProtKB-SubCell"/>
</dbReference>
<gene>
    <name evidence="11" type="primary">far-1</name>
    <name evidence="11" type="ORF">Tcan_07742</name>
</gene>